<proteinExistence type="predicted"/>
<comment type="caution">
    <text evidence="2">The sequence shown here is derived from an EMBL/GenBank/DDBJ whole genome shotgun (WGS) entry which is preliminary data.</text>
</comment>
<dbReference type="SUPFAM" id="SSF46689">
    <property type="entry name" value="Homeodomain-like"/>
    <property type="match status" value="1"/>
</dbReference>
<protein>
    <submittedName>
        <fullName evidence="2">Transposase</fullName>
    </submittedName>
</protein>
<keyword evidence="1" id="KW-0175">Coiled coil</keyword>
<evidence type="ECO:0000313" key="3">
    <source>
        <dbReference type="Proteomes" id="UP000186159"/>
    </source>
</evidence>
<dbReference type="Gene3D" id="1.10.10.10">
    <property type="entry name" value="Winged helix-like DNA-binding domain superfamily/Winged helix DNA-binding domain"/>
    <property type="match status" value="1"/>
</dbReference>
<accession>A0AAX0J1U2</accession>
<dbReference type="GO" id="GO:0004803">
    <property type="term" value="F:transposase activity"/>
    <property type="evidence" value="ECO:0007669"/>
    <property type="project" value="InterPro"/>
</dbReference>
<gene>
    <name evidence="2" type="ORF">AOT42_10485</name>
</gene>
<organism evidence="2 3">
    <name type="scientific">Corynebacterium diphtheriae bv. gravis</name>
    <dbReference type="NCBI Taxonomy" id="1720349"/>
    <lineage>
        <taxon>Bacteria</taxon>
        <taxon>Bacillati</taxon>
        <taxon>Actinomycetota</taxon>
        <taxon>Actinomycetes</taxon>
        <taxon>Mycobacteriales</taxon>
        <taxon>Corynebacteriaceae</taxon>
        <taxon>Corynebacterium</taxon>
    </lineage>
</organism>
<sequence length="101" mass="11852">MVRTYSPEFKETAVRMMMIKHQKEHHCSRWASTVAVSKEVGVSPNSIWNWFKKGALEAEEVHEFDVAYYKEQIERLEAKVKRLEKTISFLRTTIAIFSSDV</sequence>
<dbReference type="RefSeq" id="WP_014318513.1">
    <property type="nucleotide sequence ID" value="NZ_LJXR01000008.1"/>
</dbReference>
<evidence type="ECO:0000313" key="2">
    <source>
        <dbReference type="EMBL" id="OKY22724.1"/>
    </source>
</evidence>
<evidence type="ECO:0000256" key="1">
    <source>
        <dbReference type="SAM" id="Coils"/>
    </source>
</evidence>
<dbReference type="InterPro" id="IPR002514">
    <property type="entry name" value="Transposase_8"/>
</dbReference>
<feature type="coiled-coil region" evidence="1">
    <location>
        <begin position="66"/>
        <end position="93"/>
    </location>
</feature>
<dbReference type="GeneID" id="29421470"/>
<dbReference type="GO" id="GO:0006313">
    <property type="term" value="P:DNA transposition"/>
    <property type="evidence" value="ECO:0007669"/>
    <property type="project" value="InterPro"/>
</dbReference>
<dbReference type="EMBL" id="LJXR01000008">
    <property type="protein sequence ID" value="OKY22724.1"/>
    <property type="molecule type" value="Genomic_DNA"/>
</dbReference>
<dbReference type="AlphaFoldDB" id="A0AAX0J1U2"/>
<dbReference type="Pfam" id="PF01527">
    <property type="entry name" value="HTH_Tnp_1"/>
    <property type="match status" value="1"/>
</dbReference>
<dbReference type="Proteomes" id="UP000186159">
    <property type="component" value="Unassembled WGS sequence"/>
</dbReference>
<dbReference type="InterPro" id="IPR036388">
    <property type="entry name" value="WH-like_DNA-bd_sf"/>
</dbReference>
<dbReference type="InterPro" id="IPR009057">
    <property type="entry name" value="Homeodomain-like_sf"/>
</dbReference>
<name>A0AAX0J1U2_CORDP</name>
<reference evidence="2 3" key="1">
    <citation type="submission" date="2015-09" db="EMBL/GenBank/DDBJ databases">
        <title>Genome sequencing of Corynebacterium diphtheriae Bv. Gravis strain DSM 44123.</title>
        <authorList>
            <person name="Sangal V."/>
            <person name="Burkovski A."/>
        </authorList>
    </citation>
    <scope>NUCLEOTIDE SEQUENCE [LARGE SCALE GENOMIC DNA]</scope>
    <source>
        <strain evidence="2 3">DSM 44123</strain>
    </source>
</reference>
<dbReference type="GO" id="GO:0003677">
    <property type="term" value="F:DNA binding"/>
    <property type="evidence" value="ECO:0007669"/>
    <property type="project" value="InterPro"/>
</dbReference>